<keyword evidence="4 6" id="KW-1133">Transmembrane helix</keyword>
<dbReference type="Pfam" id="PF00892">
    <property type="entry name" value="EamA"/>
    <property type="match status" value="1"/>
</dbReference>
<evidence type="ECO:0000256" key="3">
    <source>
        <dbReference type="ARBA" id="ARBA00022692"/>
    </source>
</evidence>
<organism evidence="9">
    <name type="scientific">Sesamum angustifolium</name>
    <dbReference type="NCBI Taxonomy" id="2727405"/>
    <lineage>
        <taxon>Eukaryota</taxon>
        <taxon>Viridiplantae</taxon>
        <taxon>Streptophyta</taxon>
        <taxon>Embryophyta</taxon>
        <taxon>Tracheophyta</taxon>
        <taxon>Spermatophyta</taxon>
        <taxon>Magnoliopsida</taxon>
        <taxon>eudicotyledons</taxon>
        <taxon>Gunneridae</taxon>
        <taxon>Pentapetalae</taxon>
        <taxon>asterids</taxon>
        <taxon>lamiids</taxon>
        <taxon>Lamiales</taxon>
        <taxon>Pedaliaceae</taxon>
        <taxon>Sesamum</taxon>
    </lineage>
</organism>
<comment type="caution">
    <text evidence="6">Lacks conserved residue(s) required for the propagation of feature annotation.</text>
</comment>
<evidence type="ECO:0000259" key="8">
    <source>
        <dbReference type="Pfam" id="PF00892"/>
    </source>
</evidence>
<evidence type="ECO:0000256" key="7">
    <source>
        <dbReference type="SAM" id="MobiDB-lite"/>
    </source>
</evidence>
<protein>
    <recommendedName>
        <fullName evidence="6">WAT1-related protein</fullName>
    </recommendedName>
</protein>
<comment type="similarity">
    <text evidence="2 6">Belongs to the drug/metabolite transporter (DMT) superfamily. Plant drug/metabolite exporter (P-DME) (TC 2.A.7.4) family.</text>
</comment>
<dbReference type="GO" id="GO:0016020">
    <property type="term" value="C:membrane"/>
    <property type="evidence" value="ECO:0007669"/>
    <property type="project" value="UniProtKB-SubCell"/>
</dbReference>
<keyword evidence="3 6" id="KW-0812">Transmembrane</keyword>
<feature type="domain" description="EamA" evidence="8">
    <location>
        <begin position="28"/>
        <end position="103"/>
    </location>
</feature>
<comment type="subcellular location">
    <subcellularLocation>
        <location evidence="1 6">Membrane</location>
        <topology evidence="1 6">Multi-pass membrane protein</topology>
    </subcellularLocation>
</comment>
<dbReference type="EMBL" id="JACGWK010001706">
    <property type="protein sequence ID" value="KAL0283666.1"/>
    <property type="molecule type" value="Genomic_DNA"/>
</dbReference>
<dbReference type="Gene3D" id="1.10.3730.20">
    <property type="match status" value="1"/>
</dbReference>
<dbReference type="PANTHER" id="PTHR31218">
    <property type="entry name" value="WAT1-RELATED PROTEIN"/>
    <property type="match status" value="1"/>
</dbReference>
<evidence type="ECO:0000313" key="9">
    <source>
        <dbReference type="EMBL" id="KAL0283666.1"/>
    </source>
</evidence>
<dbReference type="AlphaFoldDB" id="A0AAW2INE0"/>
<dbReference type="InterPro" id="IPR030184">
    <property type="entry name" value="WAT1-related"/>
</dbReference>
<comment type="caution">
    <text evidence="9">The sequence shown here is derived from an EMBL/GenBank/DDBJ whole genome shotgun (WGS) entry which is preliminary data.</text>
</comment>
<reference evidence="9" key="2">
    <citation type="journal article" date="2024" name="Plant">
        <title>Genomic evolution and insights into agronomic trait innovations of Sesamum species.</title>
        <authorList>
            <person name="Miao H."/>
            <person name="Wang L."/>
            <person name="Qu L."/>
            <person name="Liu H."/>
            <person name="Sun Y."/>
            <person name="Le M."/>
            <person name="Wang Q."/>
            <person name="Wei S."/>
            <person name="Zheng Y."/>
            <person name="Lin W."/>
            <person name="Duan Y."/>
            <person name="Cao H."/>
            <person name="Xiong S."/>
            <person name="Wang X."/>
            <person name="Wei L."/>
            <person name="Li C."/>
            <person name="Ma Q."/>
            <person name="Ju M."/>
            <person name="Zhao R."/>
            <person name="Li G."/>
            <person name="Mu C."/>
            <person name="Tian Q."/>
            <person name="Mei H."/>
            <person name="Zhang T."/>
            <person name="Gao T."/>
            <person name="Zhang H."/>
        </authorList>
    </citation>
    <scope>NUCLEOTIDE SEQUENCE</scope>
    <source>
        <strain evidence="9">G01</strain>
    </source>
</reference>
<dbReference type="SUPFAM" id="SSF103481">
    <property type="entry name" value="Multidrug resistance efflux transporter EmrE"/>
    <property type="match status" value="1"/>
</dbReference>
<accession>A0AAW2INE0</accession>
<evidence type="ECO:0000256" key="1">
    <source>
        <dbReference type="ARBA" id="ARBA00004141"/>
    </source>
</evidence>
<keyword evidence="5 6" id="KW-0472">Membrane</keyword>
<evidence type="ECO:0000256" key="4">
    <source>
        <dbReference type="ARBA" id="ARBA00022989"/>
    </source>
</evidence>
<gene>
    <name evidence="9" type="ORF">Sangu_2873800</name>
</gene>
<name>A0AAW2INE0_9LAMI</name>
<dbReference type="InterPro" id="IPR037185">
    <property type="entry name" value="EmrE-like"/>
</dbReference>
<reference evidence="9" key="1">
    <citation type="submission" date="2020-06" db="EMBL/GenBank/DDBJ databases">
        <authorList>
            <person name="Li T."/>
            <person name="Hu X."/>
            <person name="Zhang T."/>
            <person name="Song X."/>
            <person name="Zhang H."/>
            <person name="Dai N."/>
            <person name="Sheng W."/>
            <person name="Hou X."/>
            <person name="Wei L."/>
        </authorList>
    </citation>
    <scope>NUCLEOTIDE SEQUENCE</scope>
    <source>
        <strain evidence="9">G01</strain>
        <tissue evidence="9">Leaf</tissue>
    </source>
</reference>
<dbReference type="InterPro" id="IPR000620">
    <property type="entry name" value="EamA_dom"/>
</dbReference>
<feature type="transmembrane region" description="Helical" evidence="6">
    <location>
        <begin position="60"/>
        <end position="80"/>
    </location>
</feature>
<sequence>MGGALQGTTLTLVAEKGNTAIWTIKGDTKLLAYVYSVRLVGSGITYYVSGIVSREKGPVFATSFNPLSMVFVAVMSSFILAEQLDVGKVIGAIVIVVGLYLFTWGKAKDKKQSLNAQSEVVVEKQGSATNPSTNASKDDQSDVSKISAMVFSE</sequence>
<feature type="transmembrane region" description="Helical" evidence="6">
    <location>
        <begin position="86"/>
        <end position="104"/>
    </location>
</feature>
<proteinExistence type="inferred from homology"/>
<evidence type="ECO:0000256" key="6">
    <source>
        <dbReference type="RuleBase" id="RU363077"/>
    </source>
</evidence>
<feature type="region of interest" description="Disordered" evidence="7">
    <location>
        <begin position="123"/>
        <end position="145"/>
    </location>
</feature>
<evidence type="ECO:0000256" key="5">
    <source>
        <dbReference type="ARBA" id="ARBA00023136"/>
    </source>
</evidence>
<dbReference type="GO" id="GO:0022857">
    <property type="term" value="F:transmembrane transporter activity"/>
    <property type="evidence" value="ECO:0007669"/>
    <property type="project" value="InterPro"/>
</dbReference>
<feature type="compositionally biased region" description="Polar residues" evidence="7">
    <location>
        <begin position="126"/>
        <end position="135"/>
    </location>
</feature>
<feature type="transmembrane region" description="Helical" evidence="6">
    <location>
        <begin position="30"/>
        <end position="48"/>
    </location>
</feature>
<evidence type="ECO:0000256" key="2">
    <source>
        <dbReference type="ARBA" id="ARBA00007635"/>
    </source>
</evidence>